<organism evidence="2 3">
    <name type="scientific">Eubacterium callanderi</name>
    <dbReference type="NCBI Taxonomy" id="53442"/>
    <lineage>
        <taxon>Bacteria</taxon>
        <taxon>Bacillati</taxon>
        <taxon>Bacillota</taxon>
        <taxon>Clostridia</taxon>
        <taxon>Eubacteriales</taxon>
        <taxon>Eubacteriaceae</taxon>
        <taxon>Eubacterium</taxon>
    </lineage>
</organism>
<protein>
    <submittedName>
        <fullName evidence="2">Uncharacterized protein</fullName>
    </submittedName>
</protein>
<sequence>MDNACFDPIPQKSTAQRKQTFYVMINFSRAVLFYFCFSRNLYRDSPN</sequence>
<feature type="transmembrane region" description="Helical" evidence="1">
    <location>
        <begin position="21"/>
        <end position="42"/>
    </location>
</feature>
<dbReference type="KEGG" id="elm:ELI_4357"/>
<dbReference type="EMBL" id="CP002273">
    <property type="protein sequence ID" value="ADO39296.1"/>
    <property type="molecule type" value="Genomic_DNA"/>
</dbReference>
<accession>E3GQK4</accession>
<keyword evidence="1" id="KW-0812">Transmembrane</keyword>
<evidence type="ECO:0000313" key="3">
    <source>
        <dbReference type="Proteomes" id="UP000006873"/>
    </source>
</evidence>
<evidence type="ECO:0000313" key="2">
    <source>
        <dbReference type="EMBL" id="ADO39296.1"/>
    </source>
</evidence>
<evidence type="ECO:0000256" key="1">
    <source>
        <dbReference type="SAM" id="Phobius"/>
    </source>
</evidence>
<keyword evidence="1" id="KW-1133">Transmembrane helix</keyword>
<proteinExistence type="predicted"/>
<name>E3GQK4_9FIRM</name>
<dbReference type="HOGENOM" id="CLU_3168220_0_0_9"/>
<dbReference type="AlphaFoldDB" id="E3GQK4"/>
<dbReference type="Proteomes" id="UP000006873">
    <property type="component" value="Chromosome"/>
</dbReference>
<reference evidence="2 3" key="2">
    <citation type="journal article" date="2011" name="J. Bacteriol.">
        <title>Complete genome sequence of a carbon monoxide-utilizing acetogen, Eubacterium limosum KIST612.</title>
        <authorList>
            <person name="Roh H."/>
            <person name="Ko H.J."/>
            <person name="Kim D."/>
            <person name="Choi D.G."/>
            <person name="Park S."/>
            <person name="Kim S."/>
            <person name="Chang I.S."/>
            <person name="Choi I.G."/>
        </authorList>
    </citation>
    <scope>NUCLEOTIDE SEQUENCE [LARGE SCALE GENOMIC DNA]</scope>
    <source>
        <strain evidence="2 3">KIST612</strain>
    </source>
</reference>
<keyword evidence="1" id="KW-0472">Membrane</keyword>
<gene>
    <name evidence="2" type="ordered locus">ELI_4357</name>
</gene>
<reference key="1">
    <citation type="submission" date="2010-09" db="EMBL/GenBank/DDBJ databases">
        <authorList>
            <person name="Roh H."/>
            <person name="Ko H.-J."/>
            <person name="Kim D."/>
            <person name="Choi D.G."/>
            <person name="Park S."/>
            <person name="Kim S."/>
            <person name="Kim K.H."/>
            <person name="Chang I.S."/>
            <person name="Choi I.-G."/>
        </authorList>
    </citation>
    <scope>NUCLEOTIDE SEQUENCE</scope>
    <source>
        <strain>KIST612</strain>
    </source>
</reference>
<keyword evidence="3" id="KW-1185">Reference proteome</keyword>